<gene>
    <name evidence="1" type="ORF">CYCCA115_LOCUS18071</name>
</gene>
<sequence>MILATARDSSEPEMIELILTHFDSVAANGFDKILVLGATLESPGVWAWDGDNCPFYTTADGCLQPGGYFWLPNEPNDLSGTATGLEVAIDSRLQSNENLGWNDFQPQNLRIGLYEKPLSSSCKRQAYYIAPSMAYAGHLAKSAQMGLSLAKVKNQDDHDCIKEIAAVLGDARYWLDWRQ</sequence>
<evidence type="ECO:0000313" key="1">
    <source>
        <dbReference type="EMBL" id="CAJ1959652.1"/>
    </source>
</evidence>
<accession>A0AAD2G4M6</accession>
<name>A0AAD2G4M6_9STRA</name>
<organism evidence="1 2">
    <name type="scientific">Cylindrotheca closterium</name>
    <dbReference type="NCBI Taxonomy" id="2856"/>
    <lineage>
        <taxon>Eukaryota</taxon>
        <taxon>Sar</taxon>
        <taxon>Stramenopiles</taxon>
        <taxon>Ochrophyta</taxon>
        <taxon>Bacillariophyta</taxon>
        <taxon>Bacillariophyceae</taxon>
        <taxon>Bacillariophycidae</taxon>
        <taxon>Bacillariales</taxon>
        <taxon>Bacillariaceae</taxon>
        <taxon>Cylindrotheca</taxon>
    </lineage>
</organism>
<dbReference type="AlphaFoldDB" id="A0AAD2G4M6"/>
<proteinExistence type="predicted"/>
<dbReference type="EMBL" id="CAKOGP040002014">
    <property type="protein sequence ID" value="CAJ1959652.1"/>
    <property type="molecule type" value="Genomic_DNA"/>
</dbReference>
<keyword evidence="2" id="KW-1185">Reference proteome</keyword>
<dbReference type="Proteomes" id="UP001295423">
    <property type="component" value="Unassembled WGS sequence"/>
</dbReference>
<reference evidence="1" key="1">
    <citation type="submission" date="2023-08" db="EMBL/GenBank/DDBJ databases">
        <authorList>
            <person name="Audoor S."/>
            <person name="Bilcke G."/>
        </authorList>
    </citation>
    <scope>NUCLEOTIDE SEQUENCE</scope>
</reference>
<evidence type="ECO:0000313" key="2">
    <source>
        <dbReference type="Proteomes" id="UP001295423"/>
    </source>
</evidence>
<comment type="caution">
    <text evidence="1">The sequence shown here is derived from an EMBL/GenBank/DDBJ whole genome shotgun (WGS) entry which is preliminary data.</text>
</comment>
<protein>
    <submittedName>
        <fullName evidence="1">Uncharacterized protein</fullName>
    </submittedName>
</protein>